<gene>
    <name evidence="2" type="ORF">N7532_006065</name>
</gene>
<dbReference type="PANTHER" id="PTHR21521:SF0">
    <property type="entry name" value="AMUN, ISOFORM A"/>
    <property type="match status" value="1"/>
</dbReference>
<evidence type="ECO:0000313" key="3">
    <source>
        <dbReference type="Proteomes" id="UP001149074"/>
    </source>
</evidence>
<dbReference type="Proteomes" id="UP001149074">
    <property type="component" value="Unassembled WGS sequence"/>
</dbReference>
<evidence type="ECO:0000313" key="2">
    <source>
        <dbReference type="EMBL" id="KAJ5099064.1"/>
    </source>
</evidence>
<dbReference type="PANTHER" id="PTHR21521">
    <property type="entry name" value="AMUN, ISOFORM A"/>
    <property type="match status" value="1"/>
</dbReference>
<dbReference type="EMBL" id="JAPQKI010000005">
    <property type="protein sequence ID" value="KAJ5099064.1"/>
    <property type="molecule type" value="Genomic_DNA"/>
</dbReference>
<proteinExistence type="predicted"/>
<reference evidence="2" key="2">
    <citation type="journal article" date="2023" name="IMA Fungus">
        <title>Comparative genomic study of the Penicillium genus elucidates a diverse pangenome and 15 lateral gene transfer events.</title>
        <authorList>
            <person name="Petersen C."/>
            <person name="Sorensen T."/>
            <person name="Nielsen M.R."/>
            <person name="Sondergaard T.E."/>
            <person name="Sorensen J.L."/>
            <person name="Fitzpatrick D.A."/>
            <person name="Frisvad J.C."/>
            <person name="Nielsen K.L."/>
        </authorList>
    </citation>
    <scope>NUCLEOTIDE SEQUENCE</scope>
    <source>
        <strain evidence="2">IBT 30761</strain>
    </source>
</reference>
<accession>A0A9W9FFC9</accession>
<sequence length="375" mass="40963">MAPKGASKHAPAKTNPPPNTTAKDSDSPPTCESFSPAKMSLDTYKRLLSCYPTTVKTVQRLSALRDLQPEKVVKDKPSPLKKTFFSAEEEDQVREKVNAFLELDEWRYEEFPQTIASRKQESSTDLHLTKEEVLKVVEWKLKHGVNRPWLLGQVRNKNTSQAIEKTTKEALAALPTDPTAEKENLLPIESLGILNDLHAIGPATSSLLLSLATKSSPPPLQVPFFSDPLFAWLVGNDFPETYASAVTAGNVVSGWTAGRRAAECVDSPQKGPTTGSNQGIFTLGPSKEVKCRYTTKEYVSLWREATSFRDRLSAEGGEITMTDLEKVGYVLANIAVSGFYEGFDAWGILEMSDKQRAVALGRIVGGSSGGWIAGG</sequence>
<comment type="caution">
    <text evidence="2">The sequence shown here is derived from an EMBL/GenBank/DDBJ whole genome shotgun (WGS) entry which is preliminary data.</text>
</comment>
<dbReference type="AlphaFoldDB" id="A0A9W9FFC9"/>
<organism evidence="2 3">
    <name type="scientific">Penicillium argentinense</name>
    <dbReference type="NCBI Taxonomy" id="1131581"/>
    <lineage>
        <taxon>Eukaryota</taxon>
        <taxon>Fungi</taxon>
        <taxon>Dikarya</taxon>
        <taxon>Ascomycota</taxon>
        <taxon>Pezizomycotina</taxon>
        <taxon>Eurotiomycetes</taxon>
        <taxon>Eurotiomycetidae</taxon>
        <taxon>Eurotiales</taxon>
        <taxon>Aspergillaceae</taxon>
        <taxon>Penicillium</taxon>
    </lineage>
</organism>
<evidence type="ECO:0000256" key="1">
    <source>
        <dbReference type="SAM" id="MobiDB-lite"/>
    </source>
</evidence>
<feature type="compositionally biased region" description="Basic residues" evidence="1">
    <location>
        <begin position="1"/>
        <end position="11"/>
    </location>
</feature>
<protein>
    <submittedName>
        <fullName evidence="2">Uncharacterized protein</fullName>
    </submittedName>
</protein>
<dbReference type="OrthoDB" id="8249012at2759"/>
<dbReference type="GeneID" id="81357538"/>
<feature type="region of interest" description="Disordered" evidence="1">
    <location>
        <begin position="1"/>
        <end position="36"/>
    </location>
</feature>
<keyword evidence="3" id="KW-1185">Reference proteome</keyword>
<dbReference type="RefSeq" id="XP_056474718.1">
    <property type="nucleotide sequence ID" value="XM_056618559.1"/>
</dbReference>
<reference evidence="2" key="1">
    <citation type="submission" date="2022-11" db="EMBL/GenBank/DDBJ databases">
        <authorList>
            <person name="Petersen C."/>
        </authorList>
    </citation>
    <scope>NUCLEOTIDE SEQUENCE</scope>
    <source>
        <strain evidence="2">IBT 30761</strain>
    </source>
</reference>
<name>A0A9W9FFC9_9EURO</name>